<proteinExistence type="predicted"/>
<dbReference type="EMBL" id="ML992514">
    <property type="protein sequence ID" value="KAF2220062.1"/>
    <property type="molecule type" value="Genomic_DNA"/>
</dbReference>
<keyword evidence="3" id="KW-1185">Reference proteome</keyword>
<keyword evidence="1" id="KW-0812">Transmembrane</keyword>
<dbReference type="AlphaFoldDB" id="A0A6A6G2X0"/>
<reference evidence="3" key="1">
    <citation type="journal article" date="2020" name="Stud. Mycol.">
        <title>101 Dothideomycetes genomes: A test case for predicting lifestyles and emergence of pathogens.</title>
        <authorList>
            <person name="Haridas S."/>
            <person name="Albert R."/>
            <person name="Binder M."/>
            <person name="Bloem J."/>
            <person name="LaButti K."/>
            <person name="Salamov A."/>
            <person name="Andreopoulos B."/>
            <person name="Baker S."/>
            <person name="Barry K."/>
            <person name="Bills G."/>
            <person name="Bluhm B."/>
            <person name="Cannon C."/>
            <person name="Castanera R."/>
            <person name="Culley D."/>
            <person name="Daum C."/>
            <person name="Ezra D."/>
            <person name="Gonzalez J."/>
            <person name="Henrissat B."/>
            <person name="Kuo A."/>
            <person name="Liang C."/>
            <person name="Lipzen A."/>
            <person name="Lutzoni F."/>
            <person name="Magnuson J."/>
            <person name="Mondo S."/>
            <person name="Nolan M."/>
            <person name="Ohm R."/>
            <person name="Pangilinan J."/>
            <person name="Park H.-J."/>
            <person name="Ramirez L."/>
            <person name="Alfaro M."/>
            <person name="Sun H."/>
            <person name="Tritt A."/>
            <person name="Yoshinaga Y."/>
            <person name="Zwiers L.-H."/>
            <person name="Turgeon B."/>
            <person name="Goodwin S."/>
            <person name="Spatafora J."/>
            <person name="Crous P."/>
            <person name="Grigoriev I."/>
        </authorList>
    </citation>
    <scope>NUCLEOTIDE SEQUENCE [LARGE SCALE GENOMIC DNA]</scope>
    <source>
        <strain evidence="3">CECT 20119</strain>
    </source>
</reference>
<evidence type="ECO:0000313" key="3">
    <source>
        <dbReference type="Proteomes" id="UP000799538"/>
    </source>
</evidence>
<accession>A0A6A6G2X0</accession>
<keyword evidence="1" id="KW-0472">Membrane</keyword>
<keyword evidence="1" id="KW-1133">Transmembrane helix</keyword>
<evidence type="ECO:0008006" key="4">
    <source>
        <dbReference type="Google" id="ProtNLM"/>
    </source>
</evidence>
<evidence type="ECO:0000313" key="2">
    <source>
        <dbReference type="EMBL" id="KAF2220062.1"/>
    </source>
</evidence>
<protein>
    <recommendedName>
        <fullName evidence="4">Phosphatidylinositol glycan, class Q</fullName>
    </recommendedName>
</protein>
<sequence>MHPFSVLTLSIFVAGYITARWDLVTRLYELAIFAWDHSVWTRAAKGFVVLSLFFFILVIPATKIAEIEIELHPEPGGISAREQLKRRGSF</sequence>
<gene>
    <name evidence="2" type="ORF">BDZ85DRAFT_204896</name>
</gene>
<name>A0A6A6G2X0_9PEZI</name>
<organism evidence="2 3">
    <name type="scientific">Elsinoe ampelina</name>
    <dbReference type="NCBI Taxonomy" id="302913"/>
    <lineage>
        <taxon>Eukaryota</taxon>
        <taxon>Fungi</taxon>
        <taxon>Dikarya</taxon>
        <taxon>Ascomycota</taxon>
        <taxon>Pezizomycotina</taxon>
        <taxon>Dothideomycetes</taxon>
        <taxon>Dothideomycetidae</taxon>
        <taxon>Myriangiales</taxon>
        <taxon>Elsinoaceae</taxon>
        <taxon>Elsinoe</taxon>
    </lineage>
</organism>
<dbReference type="OrthoDB" id="70250at2759"/>
<dbReference type="Proteomes" id="UP000799538">
    <property type="component" value="Unassembled WGS sequence"/>
</dbReference>
<evidence type="ECO:0000256" key="1">
    <source>
        <dbReference type="SAM" id="Phobius"/>
    </source>
</evidence>
<feature type="transmembrane region" description="Helical" evidence="1">
    <location>
        <begin position="43"/>
        <end position="62"/>
    </location>
</feature>